<feature type="transmembrane region" description="Helical" evidence="1">
    <location>
        <begin position="56"/>
        <end position="74"/>
    </location>
</feature>
<feature type="transmembrane region" description="Helical" evidence="1">
    <location>
        <begin position="29"/>
        <end position="49"/>
    </location>
</feature>
<protein>
    <submittedName>
        <fullName evidence="2">Uncharacterized protein</fullName>
    </submittedName>
</protein>
<dbReference type="EMBL" id="LK995462">
    <property type="protein sequence ID" value="CED90032.1"/>
    <property type="molecule type" value="Genomic_DNA"/>
</dbReference>
<accession>A0A1L7RKJ8</accession>
<organism evidence="2">
    <name type="scientific">Actinomyces succiniciruminis</name>
    <dbReference type="NCBI Taxonomy" id="1522002"/>
    <lineage>
        <taxon>Bacteria</taxon>
        <taxon>Bacillati</taxon>
        <taxon>Actinomycetota</taxon>
        <taxon>Actinomycetes</taxon>
        <taxon>Actinomycetales</taxon>
        <taxon>Actinomycetaceae</taxon>
        <taxon>Actinomyces</taxon>
    </lineage>
</organism>
<evidence type="ECO:0000256" key="1">
    <source>
        <dbReference type="SAM" id="Phobius"/>
    </source>
</evidence>
<evidence type="ECO:0000313" key="2">
    <source>
        <dbReference type="EMBL" id="CED90032.1"/>
    </source>
</evidence>
<keyword evidence="1" id="KW-0472">Membrane</keyword>
<feature type="transmembrane region" description="Helical" evidence="1">
    <location>
        <begin position="166"/>
        <end position="186"/>
    </location>
</feature>
<dbReference type="AlphaFoldDB" id="A0A1L7RKJ8"/>
<feature type="transmembrane region" description="Helical" evidence="1">
    <location>
        <begin position="207"/>
        <end position="227"/>
    </location>
</feature>
<dbReference type="RefSeq" id="WP_210578274.1">
    <property type="nucleotide sequence ID" value="NZ_LK995462.1"/>
</dbReference>
<feature type="transmembrane region" description="Helical" evidence="1">
    <location>
        <begin position="112"/>
        <end position="134"/>
    </location>
</feature>
<keyword evidence="1" id="KW-0812">Transmembrane</keyword>
<reference evidence="2" key="1">
    <citation type="submission" date="2014-07" db="EMBL/GenBank/DDBJ databases">
        <authorList>
            <person name="Zhang J.E."/>
            <person name="Yang H."/>
            <person name="Guo J."/>
            <person name="Deng Z."/>
            <person name="Luo H."/>
            <person name="Luo M."/>
            <person name="Zhao B."/>
        </authorList>
    </citation>
    <scope>NUCLEOTIDE SEQUENCE</scope>
    <source>
        <strain evidence="2">AM4</strain>
    </source>
</reference>
<feature type="transmembrane region" description="Helical" evidence="1">
    <location>
        <begin position="86"/>
        <end position="105"/>
    </location>
</feature>
<proteinExistence type="predicted"/>
<sequence>MTALVLLLAGLASTLPVLARRLFGEGRPGRRAVAIAAGTGALVAVGILLARGPLGLAAAGVVVAIVVPVVWSVWEMLAPSEWGGAVSLIALAVGCGACAVLAAPVGTSAARACAVAGVVILLGAPANELVSAVLNLARGSNSSAGTLSPLVVAMRGGRWIGPLERILILLLAAAGAQAAVAAVIAAKGVIRFPEINKDQDGRKAEEFLIGSMTSWILAVLAIAAVSVA</sequence>
<name>A0A1L7RKJ8_9ACTO</name>
<gene>
    <name evidence="2" type="ORF">AAM4_0137</name>
</gene>
<keyword evidence="1" id="KW-1133">Transmembrane helix</keyword>